<dbReference type="GO" id="GO:0016787">
    <property type="term" value="F:hydrolase activity"/>
    <property type="evidence" value="ECO:0007669"/>
    <property type="project" value="UniProtKB-KW"/>
</dbReference>
<protein>
    <submittedName>
        <fullName evidence="7">Polyamine deacetylase HDAC10 isoform X8</fullName>
    </submittedName>
</protein>
<keyword evidence="3" id="KW-0378">Hydrolase</keyword>
<accession>A0A9W2WQ70</accession>
<dbReference type="InterPro" id="IPR023696">
    <property type="entry name" value="Ureohydrolase_dom_sf"/>
</dbReference>
<keyword evidence="6" id="KW-1185">Reference proteome</keyword>
<comment type="similarity">
    <text evidence="2">Belongs to the histone deacetylase family. HD type 2 subfamily.</text>
</comment>
<reference evidence="7" key="1">
    <citation type="submission" date="2025-08" db="UniProtKB">
        <authorList>
            <consortium name="RefSeq"/>
        </authorList>
    </citation>
    <scope>IDENTIFICATION</scope>
    <source>
        <tissue evidence="7">Muscle</tissue>
    </source>
</reference>
<dbReference type="AlphaFoldDB" id="A0A9W2WQ70"/>
<evidence type="ECO:0000256" key="3">
    <source>
        <dbReference type="ARBA" id="ARBA00022801"/>
    </source>
</evidence>
<dbReference type="PRINTS" id="PR01270">
    <property type="entry name" value="HDASUPER"/>
</dbReference>
<evidence type="ECO:0000256" key="1">
    <source>
        <dbReference type="ARBA" id="ARBA00004123"/>
    </source>
</evidence>
<dbReference type="GO" id="GO:0040029">
    <property type="term" value="P:epigenetic regulation of gene expression"/>
    <property type="evidence" value="ECO:0007669"/>
    <property type="project" value="TreeGrafter"/>
</dbReference>
<dbReference type="FunFam" id="3.40.800.20:FF:000005">
    <property type="entry name" value="histone deacetylase 6"/>
    <property type="match status" value="1"/>
</dbReference>
<dbReference type="GeneID" id="102977243"/>
<dbReference type="SUPFAM" id="SSF52768">
    <property type="entry name" value="Arginase/deacetylase"/>
    <property type="match status" value="2"/>
</dbReference>
<proteinExistence type="inferred from homology"/>
<dbReference type="InterPro" id="IPR023801">
    <property type="entry name" value="His_deacetylse_dom"/>
</dbReference>
<evidence type="ECO:0000313" key="7">
    <source>
        <dbReference type="RefSeq" id="XP_054941337.1"/>
    </source>
</evidence>
<comment type="subcellular location">
    <subcellularLocation>
        <location evidence="1">Nucleus</location>
    </subcellularLocation>
</comment>
<dbReference type="GO" id="GO:0019213">
    <property type="term" value="F:deacetylase activity"/>
    <property type="evidence" value="ECO:0007669"/>
    <property type="project" value="TreeGrafter"/>
</dbReference>
<sequence length="595" mass="63520">MGTALVYHEDMTAARLLWDDPECEIECPERLTTALERLQQRGLEQRCLRLAAREASEAELGLVHSPEYVALLQGTQALGTRELQTLSGQYDAVYFHPSTFHCARLAAGAALQLVDAVLAGAVRNGLALVRPPGHHSQRAAANGFCVFNNVAIAAKHAQRQHGLHRILIVDWDVHHGQGIQHIFEDDPSVLYFSWHRYEHGRFWPYLRESDADAVGQGPGLGFTVNLPWNQVGMGNADYVAAFLHVLLPVAFEFNPELVLVSAGFDSAIGDPEGQMQATPECFAHLTQLLQVLAGGRVCAVLEGGYHLESLSQSVCMMVQALLGDPAPPLSGPMVPHGSALESIQSVRVAQAPHWKRSNLTSECTGDSHVDTGQKKGHMGLFTWFGSYPLRLLFTPQVSSGVAVTPASAAAATLDVAIRCGLSHGAQRLLCLAVGQLDRPPDLRDDGRNLWLNIGGKEAAALSMFHVSVPLPGTTGGFLSCVLALVLPLAYSFQPDLVLVALGPAHGLRDSQAALLAALLRGPAGGRVLALVDEESAPQLAVVLARVLHGEAAPGLGAFSMASPDDVQALMQLRGQLEPRWKMLQVASEAGGPGSG</sequence>
<dbReference type="Proteomes" id="UP000248484">
    <property type="component" value="Chromosome 6"/>
</dbReference>
<dbReference type="RefSeq" id="XP_054941337.1">
    <property type="nucleotide sequence ID" value="XM_055085362.1"/>
</dbReference>
<dbReference type="Pfam" id="PF00850">
    <property type="entry name" value="Hist_deacetyl"/>
    <property type="match status" value="1"/>
</dbReference>
<dbReference type="InterPro" id="IPR037138">
    <property type="entry name" value="His_deacetylse_dom_sf"/>
</dbReference>
<dbReference type="Gene3D" id="3.40.800.20">
    <property type="entry name" value="Histone deacetylase domain"/>
    <property type="match status" value="1"/>
</dbReference>
<name>A0A9W2WQ70_PHYMC</name>
<evidence type="ECO:0000313" key="6">
    <source>
        <dbReference type="Proteomes" id="UP000248484"/>
    </source>
</evidence>
<dbReference type="InterPro" id="IPR000286">
    <property type="entry name" value="HDACs"/>
</dbReference>
<organism evidence="6 7">
    <name type="scientific">Physeter macrocephalus</name>
    <name type="common">Sperm whale</name>
    <name type="synonym">Physeter catodon</name>
    <dbReference type="NCBI Taxonomy" id="9755"/>
    <lineage>
        <taxon>Eukaryota</taxon>
        <taxon>Metazoa</taxon>
        <taxon>Chordata</taxon>
        <taxon>Craniata</taxon>
        <taxon>Vertebrata</taxon>
        <taxon>Euteleostomi</taxon>
        <taxon>Mammalia</taxon>
        <taxon>Eutheria</taxon>
        <taxon>Laurasiatheria</taxon>
        <taxon>Artiodactyla</taxon>
        <taxon>Whippomorpha</taxon>
        <taxon>Cetacea</taxon>
        <taxon>Odontoceti</taxon>
        <taxon>Physeteridae</taxon>
        <taxon>Physeter</taxon>
    </lineage>
</organism>
<evidence type="ECO:0000259" key="5">
    <source>
        <dbReference type="Pfam" id="PF00850"/>
    </source>
</evidence>
<evidence type="ECO:0000256" key="2">
    <source>
        <dbReference type="ARBA" id="ARBA00007738"/>
    </source>
</evidence>
<feature type="domain" description="Histone deacetylase" evidence="5">
    <location>
        <begin position="25"/>
        <end position="321"/>
    </location>
</feature>
<dbReference type="PANTHER" id="PTHR10625:SF43">
    <property type="entry name" value="POLYAMINE DEACETYLASE HDAC10"/>
    <property type="match status" value="1"/>
</dbReference>
<evidence type="ECO:0000256" key="4">
    <source>
        <dbReference type="ARBA" id="ARBA00023242"/>
    </source>
</evidence>
<dbReference type="CTD" id="83933"/>
<gene>
    <name evidence="7" type="primary">HDAC10</name>
</gene>
<keyword evidence="4" id="KW-0539">Nucleus</keyword>
<dbReference type="PANTHER" id="PTHR10625">
    <property type="entry name" value="HISTONE DEACETYLASE HDAC1-RELATED"/>
    <property type="match status" value="1"/>
</dbReference>
<dbReference type="GO" id="GO:0005634">
    <property type="term" value="C:nucleus"/>
    <property type="evidence" value="ECO:0007669"/>
    <property type="project" value="UniProtKB-SubCell"/>
</dbReference>